<sequence length="119" mass="12696">MSLKTLQEIVAETKQSLHCLTPQAASEALEGNSDALVIDVREPGEVADKRPRGTINIPRGVLEMKITDYTMDPDQPIYLHCATGGRAALAAASLEHMGFNSVSIIDCSCDDLITQIGAA</sequence>
<dbReference type="CDD" id="cd00158">
    <property type="entry name" value="RHOD"/>
    <property type="match status" value="1"/>
</dbReference>
<dbReference type="GO" id="GO:0016740">
    <property type="term" value="F:transferase activity"/>
    <property type="evidence" value="ECO:0007669"/>
    <property type="project" value="UniProtKB-KW"/>
</dbReference>
<feature type="domain" description="Rhodanese" evidence="1">
    <location>
        <begin position="31"/>
        <end position="108"/>
    </location>
</feature>
<keyword evidence="2" id="KW-0808">Transferase</keyword>
<dbReference type="RefSeq" id="WP_133734907.1">
    <property type="nucleotide sequence ID" value="NZ_SOAX01000001.1"/>
</dbReference>
<dbReference type="SUPFAM" id="SSF52821">
    <property type="entry name" value="Rhodanese/Cell cycle control phosphatase"/>
    <property type="match status" value="1"/>
</dbReference>
<accession>A0A4R7K121</accession>
<dbReference type="PANTHER" id="PTHR43031:SF1">
    <property type="entry name" value="PYRIDINE NUCLEOTIDE-DISULPHIDE OXIDOREDUCTASE"/>
    <property type="match status" value="1"/>
</dbReference>
<evidence type="ECO:0000313" key="2">
    <source>
        <dbReference type="EMBL" id="TDT44532.1"/>
    </source>
</evidence>
<proteinExistence type="predicted"/>
<dbReference type="PANTHER" id="PTHR43031">
    <property type="entry name" value="FAD-DEPENDENT OXIDOREDUCTASE"/>
    <property type="match status" value="1"/>
</dbReference>
<dbReference type="SMART" id="SM00450">
    <property type="entry name" value="RHOD"/>
    <property type="match status" value="1"/>
</dbReference>
<protein>
    <submittedName>
        <fullName evidence="2">Rhodanese-related sulfurtransferase</fullName>
    </submittedName>
</protein>
<dbReference type="PROSITE" id="PS50206">
    <property type="entry name" value="RHODANESE_3"/>
    <property type="match status" value="1"/>
</dbReference>
<evidence type="ECO:0000313" key="3">
    <source>
        <dbReference type="Proteomes" id="UP000295830"/>
    </source>
</evidence>
<dbReference type="Gene3D" id="3.40.250.10">
    <property type="entry name" value="Rhodanese-like domain"/>
    <property type="match status" value="1"/>
</dbReference>
<dbReference type="InterPro" id="IPR050229">
    <property type="entry name" value="GlpE_sulfurtransferase"/>
</dbReference>
<dbReference type="EMBL" id="SOAX01000001">
    <property type="protein sequence ID" value="TDT44532.1"/>
    <property type="molecule type" value="Genomic_DNA"/>
</dbReference>
<dbReference type="OrthoDB" id="9791096at2"/>
<keyword evidence="3" id="KW-1185">Reference proteome</keyword>
<dbReference type="Pfam" id="PF00581">
    <property type="entry name" value="Rhodanese"/>
    <property type="match status" value="1"/>
</dbReference>
<gene>
    <name evidence="2" type="ORF">DES49_0642</name>
</gene>
<organism evidence="2 3">
    <name type="scientific">Halospina denitrificans</name>
    <dbReference type="NCBI Taxonomy" id="332522"/>
    <lineage>
        <taxon>Bacteria</taxon>
        <taxon>Pseudomonadati</taxon>
        <taxon>Pseudomonadota</taxon>
        <taxon>Gammaproteobacteria</taxon>
        <taxon>Halospina</taxon>
    </lineage>
</organism>
<dbReference type="InterPro" id="IPR036873">
    <property type="entry name" value="Rhodanese-like_dom_sf"/>
</dbReference>
<reference evidence="2 3" key="1">
    <citation type="submission" date="2019-03" db="EMBL/GenBank/DDBJ databases">
        <title>Genomic Encyclopedia of Type Strains, Phase IV (KMG-IV): sequencing the most valuable type-strain genomes for metagenomic binning, comparative biology and taxonomic classification.</title>
        <authorList>
            <person name="Goeker M."/>
        </authorList>
    </citation>
    <scope>NUCLEOTIDE SEQUENCE [LARGE SCALE GENOMIC DNA]</scope>
    <source>
        <strain evidence="2 3">DSM 15505</strain>
    </source>
</reference>
<dbReference type="InterPro" id="IPR001763">
    <property type="entry name" value="Rhodanese-like_dom"/>
</dbReference>
<name>A0A4R7K121_9GAMM</name>
<comment type="caution">
    <text evidence="2">The sequence shown here is derived from an EMBL/GenBank/DDBJ whole genome shotgun (WGS) entry which is preliminary data.</text>
</comment>
<evidence type="ECO:0000259" key="1">
    <source>
        <dbReference type="PROSITE" id="PS50206"/>
    </source>
</evidence>
<dbReference type="Proteomes" id="UP000295830">
    <property type="component" value="Unassembled WGS sequence"/>
</dbReference>
<dbReference type="AlphaFoldDB" id="A0A4R7K121"/>